<dbReference type="CDD" id="cd22582">
    <property type="entry name" value="BRcat_RBR_unk"/>
    <property type="match status" value="3"/>
</dbReference>
<dbReference type="SMART" id="SM00647">
    <property type="entry name" value="IBR"/>
    <property type="match status" value="4"/>
</dbReference>
<comment type="function">
    <text evidence="3">Might act as an E3 ubiquitin-protein ligase, or as part of E3 complex, which accepts ubiquitin from specific E2 ubiquitin-conjugating enzymes and then transfers it to substrates.</text>
</comment>
<dbReference type="InterPro" id="IPR017907">
    <property type="entry name" value="Znf_RING_CS"/>
</dbReference>
<dbReference type="SMART" id="SM00184">
    <property type="entry name" value="RING"/>
    <property type="match status" value="3"/>
</dbReference>
<dbReference type="Gene3D" id="1.20.120.1750">
    <property type="match status" value="1"/>
</dbReference>
<dbReference type="AlphaFoldDB" id="A0A059CTN6"/>
<dbReference type="PROSITE" id="PS00518">
    <property type="entry name" value="ZF_RING_1"/>
    <property type="match status" value="2"/>
</dbReference>
<name>A0A059CTN6_EUCGR</name>
<dbReference type="InterPro" id="IPR013083">
    <property type="entry name" value="Znf_RING/FYVE/PHD"/>
</dbReference>
<dbReference type="GO" id="GO:0061630">
    <property type="term" value="F:ubiquitin protein ligase activity"/>
    <property type="evidence" value="ECO:0000318"/>
    <property type="project" value="GO_Central"/>
</dbReference>
<feature type="domain" description="RING-type" evidence="16">
    <location>
        <begin position="501"/>
        <end position="705"/>
    </location>
</feature>
<dbReference type="InterPro" id="IPR001841">
    <property type="entry name" value="Znf_RING"/>
</dbReference>
<dbReference type="Pfam" id="PF01485">
    <property type="entry name" value="IBR"/>
    <property type="match status" value="4"/>
</dbReference>
<feature type="region of interest" description="Disordered" evidence="14">
    <location>
        <begin position="267"/>
        <end position="292"/>
    </location>
</feature>
<dbReference type="CDD" id="cd22584">
    <property type="entry name" value="Rcat_RBR_unk"/>
    <property type="match status" value="1"/>
</dbReference>
<dbReference type="STRING" id="71139.A0A059CTN6"/>
<reference evidence="17" key="1">
    <citation type="submission" date="2013-07" db="EMBL/GenBank/DDBJ databases">
        <title>The genome of Eucalyptus grandis.</title>
        <authorList>
            <person name="Schmutz J."/>
            <person name="Hayes R."/>
            <person name="Myburg A."/>
            <person name="Tuskan G."/>
            <person name="Grattapaglia D."/>
            <person name="Rokhsar D.S."/>
        </authorList>
    </citation>
    <scope>NUCLEOTIDE SEQUENCE</scope>
    <source>
        <tissue evidence="17">Leaf extractions</tissue>
    </source>
</reference>
<dbReference type="GO" id="GO:0031624">
    <property type="term" value="F:ubiquitin conjugating enzyme binding"/>
    <property type="evidence" value="ECO:0000318"/>
    <property type="project" value="GO_Central"/>
</dbReference>
<dbReference type="KEGG" id="egr:104437955"/>
<dbReference type="OrthoDB" id="10009520at2759"/>
<keyword evidence="12" id="KW-0862">Zinc</keyword>
<evidence type="ECO:0000256" key="1">
    <source>
        <dbReference type="ARBA" id="ARBA00001798"/>
    </source>
</evidence>
<evidence type="ECO:0000256" key="8">
    <source>
        <dbReference type="ARBA" id="ARBA00022723"/>
    </source>
</evidence>
<dbReference type="GO" id="GO:0005737">
    <property type="term" value="C:cytoplasm"/>
    <property type="evidence" value="ECO:0000318"/>
    <property type="project" value="GO_Central"/>
</dbReference>
<dbReference type="GO" id="GO:0016567">
    <property type="term" value="P:protein ubiquitination"/>
    <property type="evidence" value="ECO:0007669"/>
    <property type="project" value="UniProtKB-UniPathway"/>
</dbReference>
<evidence type="ECO:0000259" key="15">
    <source>
        <dbReference type="PROSITE" id="PS50089"/>
    </source>
</evidence>
<feature type="region of interest" description="Disordered" evidence="14">
    <location>
        <begin position="458"/>
        <end position="495"/>
    </location>
</feature>
<evidence type="ECO:0000313" key="17">
    <source>
        <dbReference type="EMBL" id="KCW81833.1"/>
    </source>
</evidence>
<evidence type="ECO:0000256" key="10">
    <source>
        <dbReference type="ARBA" id="ARBA00022771"/>
    </source>
</evidence>
<keyword evidence="8" id="KW-0479">Metal-binding</keyword>
<dbReference type="Gramene" id="KCW81833">
    <property type="protein sequence ID" value="KCW81833"/>
    <property type="gene ID" value="EUGRSUZ_C03191"/>
</dbReference>
<dbReference type="EMBL" id="KK198755">
    <property type="protein sequence ID" value="KCW81833.1"/>
    <property type="molecule type" value="Genomic_DNA"/>
</dbReference>
<feature type="domain" description="RING-type" evidence="16">
    <location>
        <begin position="122"/>
        <end position="367"/>
    </location>
</feature>
<evidence type="ECO:0000259" key="16">
    <source>
        <dbReference type="PROSITE" id="PS51873"/>
    </source>
</evidence>
<evidence type="ECO:0000256" key="14">
    <source>
        <dbReference type="SAM" id="MobiDB-lite"/>
    </source>
</evidence>
<keyword evidence="10 13" id="KW-0863">Zinc-finger</keyword>
<dbReference type="InterPro" id="IPR002867">
    <property type="entry name" value="IBR_dom"/>
</dbReference>
<dbReference type="GO" id="GO:0006511">
    <property type="term" value="P:ubiquitin-dependent protein catabolic process"/>
    <property type="evidence" value="ECO:0000318"/>
    <property type="project" value="GO_Central"/>
</dbReference>
<dbReference type="PROSITE" id="PS51873">
    <property type="entry name" value="TRIAD"/>
    <property type="match status" value="2"/>
</dbReference>
<evidence type="ECO:0000256" key="12">
    <source>
        <dbReference type="ARBA" id="ARBA00022833"/>
    </source>
</evidence>
<dbReference type="InterPro" id="IPR044066">
    <property type="entry name" value="TRIAD_supradom"/>
</dbReference>
<keyword evidence="11" id="KW-0833">Ubl conjugation pathway</keyword>
<feature type="domain" description="RING-type" evidence="15">
    <location>
        <begin position="505"/>
        <end position="551"/>
    </location>
</feature>
<evidence type="ECO:0000256" key="6">
    <source>
        <dbReference type="ARBA" id="ARBA00012251"/>
    </source>
</evidence>
<comment type="similarity">
    <text evidence="5">Belongs to the RBR family. Ariadne subfamily.</text>
</comment>
<dbReference type="PANTHER" id="PTHR11685">
    <property type="entry name" value="RBR FAMILY RING FINGER AND IBR DOMAIN-CONTAINING"/>
    <property type="match status" value="1"/>
</dbReference>
<dbReference type="Gene3D" id="3.30.40.10">
    <property type="entry name" value="Zinc/RING finger domain, C3HC4 (zinc finger)"/>
    <property type="match status" value="3"/>
</dbReference>
<feature type="compositionally biased region" description="Basic residues" evidence="14">
    <location>
        <begin position="283"/>
        <end position="292"/>
    </location>
</feature>
<evidence type="ECO:0000256" key="7">
    <source>
        <dbReference type="ARBA" id="ARBA00022679"/>
    </source>
</evidence>
<evidence type="ECO:0000256" key="4">
    <source>
        <dbReference type="ARBA" id="ARBA00004906"/>
    </source>
</evidence>
<dbReference type="UniPathway" id="UPA00143"/>
<dbReference type="eggNOG" id="KOG1812">
    <property type="taxonomic scope" value="Eukaryota"/>
</dbReference>
<gene>
    <name evidence="17" type="ORF">EUGRSUZ_C03191</name>
</gene>
<feature type="region of interest" description="Disordered" evidence="14">
    <location>
        <begin position="62"/>
        <end position="121"/>
    </location>
</feature>
<feature type="domain" description="RING-type" evidence="15">
    <location>
        <begin position="314"/>
        <end position="360"/>
    </location>
</feature>
<dbReference type="GO" id="GO:0008270">
    <property type="term" value="F:zinc ion binding"/>
    <property type="evidence" value="ECO:0007669"/>
    <property type="project" value="UniProtKB-KW"/>
</dbReference>
<keyword evidence="7" id="KW-0808">Transferase</keyword>
<keyword evidence="9" id="KW-0677">Repeat</keyword>
<dbReference type="SUPFAM" id="SSF57850">
    <property type="entry name" value="RING/U-box"/>
    <property type="match status" value="7"/>
</dbReference>
<dbReference type="FunFam" id="3.30.40.10:FF:000230">
    <property type="entry name" value="RBR-type E3 ubiquitin transferase"/>
    <property type="match status" value="3"/>
</dbReference>
<feature type="domain" description="RING-type" evidence="15">
    <location>
        <begin position="126"/>
        <end position="172"/>
    </location>
</feature>
<sequence>MATEEFAVEVADADRCDVPASRFAPIAAGGDAKPDATSVEQYTEDGGLYDAIAASLLQSRSKRLNEGGGGGGGDGDGDGEVRVPDRVPAGTPSSSSRKRKKRPCSGSSVAEPGQPSNSEPDPSFVCEICAVPRTKKVLFRIAGCGHACCGGCVTEHVASKLRDGVTRVDCPVSGCGGVLEPACCSSMLPPEVFDRWGNALCEALISEAERFYCPFTDCSALLIDDGGAVVRESECPDCRRLFCAQCRVPWHAGLECQEFQGLDEGEKGREDTKIELAPSSSSRKPKRKRKPCGRSLVIEADQPSNSEPNPSFICEICVEPRMSSDLFRIKRCSHAYCNDCITRFVTSKLLDNVMQIECPVSGCVSNLEPEDCRSILPSEVFDRWDDALCNALILEGERFYCPFKDCSALLINDGGVVVRESECPNCRRLFCAQCRVPWHAGVECQEFQEFQELDEGERGRKDTKIELAPSSSSRKPKQNKKPDSEPLVIEADQPLNSEPDPSFICEICVEPRMNGDLFCIKNCSHAYCNDCITKFVTSKLHDNVMHIDCPVLGCGGVLEPEYCRSILPPEVFDRWGNALCEALILEAERFYCPFKDCSALLINDGGAVVRESECPNCRRLFCAQCKVPWHAGVECQELNEGEREREDIMLMKLAEKKHWRRCPKCRFFVQKKSGCAFVKCRCGVEFCYRCGAEAKLSHYCNNCRC</sequence>
<protein>
    <recommendedName>
        <fullName evidence="6">RBR-type E3 ubiquitin transferase</fullName>
        <ecNumber evidence="6">2.3.2.31</ecNumber>
    </recommendedName>
</protein>
<dbReference type="InParanoid" id="A0A059CTN6"/>
<evidence type="ECO:0000256" key="11">
    <source>
        <dbReference type="ARBA" id="ARBA00022786"/>
    </source>
</evidence>
<dbReference type="InterPro" id="IPR031127">
    <property type="entry name" value="E3_UB_ligase_RBR"/>
</dbReference>
<comment type="catalytic activity">
    <reaction evidence="1">
        <text>[E2 ubiquitin-conjugating enzyme]-S-ubiquitinyl-L-cysteine + [acceptor protein]-L-lysine = [E2 ubiquitin-conjugating enzyme]-L-cysteine + [acceptor protein]-N(6)-ubiquitinyl-L-lysine.</text>
        <dbReference type="EC" id="2.3.2.31"/>
    </reaction>
</comment>
<dbReference type="GO" id="GO:0000151">
    <property type="term" value="C:ubiquitin ligase complex"/>
    <property type="evidence" value="ECO:0000318"/>
    <property type="project" value="GO_Central"/>
</dbReference>
<proteinExistence type="inferred from homology"/>
<evidence type="ECO:0000256" key="2">
    <source>
        <dbReference type="ARBA" id="ARBA00001947"/>
    </source>
</evidence>
<dbReference type="PROSITE" id="PS50089">
    <property type="entry name" value="ZF_RING_2"/>
    <property type="match status" value="3"/>
</dbReference>
<dbReference type="OMA" id="TIFDACG"/>
<comment type="cofactor">
    <cofactor evidence="2">
        <name>Zn(2+)</name>
        <dbReference type="ChEBI" id="CHEBI:29105"/>
    </cofactor>
</comment>
<evidence type="ECO:0000256" key="5">
    <source>
        <dbReference type="ARBA" id="ARBA00005884"/>
    </source>
</evidence>
<evidence type="ECO:0000256" key="13">
    <source>
        <dbReference type="PROSITE-ProRule" id="PRU00175"/>
    </source>
</evidence>
<evidence type="ECO:0000256" key="9">
    <source>
        <dbReference type="ARBA" id="ARBA00022737"/>
    </source>
</evidence>
<dbReference type="EC" id="2.3.2.31" evidence="6"/>
<accession>A0A059CTN6</accession>
<comment type="pathway">
    <text evidence="4">Protein modification; protein ubiquitination.</text>
</comment>
<organism evidence="17">
    <name type="scientific">Eucalyptus grandis</name>
    <name type="common">Flooded gum</name>
    <dbReference type="NCBI Taxonomy" id="71139"/>
    <lineage>
        <taxon>Eukaryota</taxon>
        <taxon>Viridiplantae</taxon>
        <taxon>Streptophyta</taxon>
        <taxon>Embryophyta</taxon>
        <taxon>Tracheophyta</taxon>
        <taxon>Spermatophyta</taxon>
        <taxon>Magnoliopsida</taxon>
        <taxon>eudicotyledons</taxon>
        <taxon>Gunneridae</taxon>
        <taxon>Pentapetalae</taxon>
        <taxon>rosids</taxon>
        <taxon>malvids</taxon>
        <taxon>Myrtales</taxon>
        <taxon>Myrtaceae</taxon>
        <taxon>Myrtoideae</taxon>
        <taxon>Eucalypteae</taxon>
        <taxon>Eucalyptus</taxon>
    </lineage>
</organism>
<evidence type="ECO:0000256" key="3">
    <source>
        <dbReference type="ARBA" id="ARBA00003976"/>
    </source>
</evidence>